<feature type="transmembrane region" description="Helical" evidence="2">
    <location>
        <begin position="556"/>
        <end position="575"/>
    </location>
</feature>
<feature type="transmembrane region" description="Helical" evidence="2">
    <location>
        <begin position="453"/>
        <end position="475"/>
    </location>
</feature>
<feature type="transmembrane region" description="Helical" evidence="2">
    <location>
        <begin position="424"/>
        <end position="441"/>
    </location>
</feature>
<evidence type="ECO:0000256" key="1">
    <source>
        <dbReference type="SAM" id="MobiDB-lite"/>
    </source>
</evidence>
<comment type="caution">
    <text evidence="3">The sequence shown here is derived from an EMBL/GenBank/DDBJ whole genome shotgun (WGS) entry which is preliminary data.</text>
</comment>
<name>A0ABS2UQ27_9ACTN</name>
<dbReference type="Proteomes" id="UP000664109">
    <property type="component" value="Unassembled WGS sequence"/>
</dbReference>
<evidence type="ECO:0000256" key="2">
    <source>
        <dbReference type="SAM" id="Phobius"/>
    </source>
</evidence>
<feature type="transmembrane region" description="Helical" evidence="2">
    <location>
        <begin position="595"/>
        <end position="618"/>
    </location>
</feature>
<evidence type="ECO:0000313" key="3">
    <source>
        <dbReference type="EMBL" id="MBM9619493.1"/>
    </source>
</evidence>
<feature type="transmembrane region" description="Helical" evidence="2">
    <location>
        <begin position="526"/>
        <end position="544"/>
    </location>
</feature>
<feature type="compositionally biased region" description="Low complexity" evidence="1">
    <location>
        <begin position="131"/>
        <end position="163"/>
    </location>
</feature>
<gene>
    <name evidence="3" type="ORF">JE024_12270</name>
</gene>
<protein>
    <recommendedName>
        <fullName evidence="5">Integral membrane protein</fullName>
    </recommendedName>
</protein>
<keyword evidence="2" id="KW-1133">Transmembrane helix</keyword>
<feature type="compositionally biased region" description="Basic and acidic residues" evidence="1">
    <location>
        <begin position="253"/>
        <end position="267"/>
    </location>
</feature>
<dbReference type="RefSeq" id="WP_205373616.1">
    <property type="nucleotide sequence ID" value="NZ_JAFEJA010000001.1"/>
</dbReference>
<accession>A0ABS2UQ27</accession>
<dbReference type="EMBL" id="JAFEJA010000001">
    <property type="protein sequence ID" value="MBM9619493.1"/>
    <property type="molecule type" value="Genomic_DNA"/>
</dbReference>
<evidence type="ECO:0008006" key="5">
    <source>
        <dbReference type="Google" id="ProtNLM"/>
    </source>
</evidence>
<organism evidence="3 4">
    <name type="scientific">Streptomyces zhihengii</name>
    <dbReference type="NCBI Taxonomy" id="1818004"/>
    <lineage>
        <taxon>Bacteria</taxon>
        <taxon>Bacillati</taxon>
        <taxon>Actinomycetota</taxon>
        <taxon>Actinomycetes</taxon>
        <taxon>Kitasatosporales</taxon>
        <taxon>Streptomycetaceae</taxon>
        <taxon>Streptomyces</taxon>
    </lineage>
</organism>
<feature type="transmembrane region" description="Helical" evidence="2">
    <location>
        <begin position="496"/>
        <end position="520"/>
    </location>
</feature>
<keyword evidence="4" id="KW-1185">Reference proteome</keyword>
<feature type="transmembrane region" description="Helical" evidence="2">
    <location>
        <begin position="385"/>
        <end position="403"/>
    </location>
</feature>
<reference evidence="3 4" key="1">
    <citation type="journal article" date="2016" name="Arch. Microbiol.">
        <title>Streptomyces zhihengii sp. nov., isolated from rhizospheric soil of Psammosilene tunicoides.</title>
        <authorList>
            <person name="Huang M.J."/>
            <person name="Fei J.J."/>
            <person name="Salam N."/>
            <person name="Kim C.J."/>
            <person name="Hozzein W.N."/>
            <person name="Xiao M."/>
            <person name="Huang H.Q."/>
            <person name="Li W.J."/>
        </authorList>
    </citation>
    <scope>NUCLEOTIDE SEQUENCE [LARGE SCALE GENOMIC DNA]</scope>
    <source>
        <strain evidence="3 4">YIM T102</strain>
    </source>
</reference>
<proteinExistence type="predicted"/>
<feature type="compositionally biased region" description="Gly residues" evidence="1">
    <location>
        <begin position="209"/>
        <end position="223"/>
    </location>
</feature>
<feature type="compositionally biased region" description="Low complexity" evidence="1">
    <location>
        <begin position="170"/>
        <end position="180"/>
    </location>
</feature>
<evidence type="ECO:0000313" key="4">
    <source>
        <dbReference type="Proteomes" id="UP000664109"/>
    </source>
</evidence>
<keyword evidence="2" id="KW-0812">Transmembrane</keyword>
<keyword evidence="2" id="KW-0472">Membrane</keyword>
<feature type="compositionally biased region" description="Low complexity" evidence="1">
    <location>
        <begin position="64"/>
        <end position="97"/>
    </location>
</feature>
<sequence length="625" mass="61278">MNAARATENASVDEDPTPRPDGRAPVTDEDVDAEHIRAVWEMAALTALDGIRDAPGSEASPASGRAAPEAPGREAPPVSGAWAPGPVAGAPGTAGRPDAPGPDVPGLDALVPHAADSDDSEPDALWTVATGSDDSGSDAPAPHAADSDASGPHVPGPDAVAGVAVGGAPAGREAEALAGADVWGEPDTGTRPGEGPPSPGSADVPERGAPGGRGAAPGAGGSAEGSRSGEGRAVSSSGAPDGEAEASLAGGDRGGRLTDRFRSRDADAAPVRKAARRGGGDPVKGLLHQHRDLCEQAVDAFEIAAGLEAHGLTDRTAARYRHRDVFSLAEEMSARAGRTAVTASPAPAPGPRPGLPGVPPRVAAPGVVCALALAAVAVTDGGQRLAAGAAGALATALALLHALRSGPLRARGRRAPGAARLWTLWLLGYAVCGPGLIGEIAGGGPEGAVPLSAAPLLVTAVAVVPAAWCARLFAVRAARRIRTSRGLHEFAAGVRPLLLAVVALFTAVLATLALLAGPLLPGADGAAAPVVALGALFFLARLLIVHGFPGPASAALAAACAVEAAVPALLLAGRLPGLDLLARPAELLVRLGGTAAAPVLACAGAALALLATACTVLVRASAHTP</sequence>
<feature type="region of interest" description="Disordered" evidence="1">
    <location>
        <begin position="1"/>
        <end position="32"/>
    </location>
</feature>
<feature type="region of interest" description="Disordered" evidence="1">
    <location>
        <begin position="51"/>
        <end position="284"/>
    </location>
</feature>